<organism evidence="2 3">
    <name type="scientific">Mycobacterium vicinigordonae</name>
    <dbReference type="NCBI Taxonomy" id="1719132"/>
    <lineage>
        <taxon>Bacteria</taxon>
        <taxon>Bacillati</taxon>
        <taxon>Actinomycetota</taxon>
        <taxon>Actinomycetes</taxon>
        <taxon>Mycobacteriales</taxon>
        <taxon>Mycobacteriaceae</taxon>
        <taxon>Mycobacterium</taxon>
    </lineage>
</organism>
<feature type="region of interest" description="Disordered" evidence="1">
    <location>
        <begin position="94"/>
        <end position="114"/>
    </location>
</feature>
<reference evidence="3" key="3">
    <citation type="submission" date="2023-07" db="EMBL/GenBank/DDBJ databases">
        <title>Description of Mycobacterium gordonae subsp. intergordonae subsp.nov. and Mycobacterium gordonae subsp. gordonae subsp. nov.</title>
        <authorList>
            <person name="Huang H."/>
        </authorList>
    </citation>
    <scope>NUCLEOTIDE SEQUENCE [LARGE SCALE GENOMIC DNA]</scope>
    <source>
        <strain evidence="3">24</strain>
    </source>
</reference>
<dbReference type="Proteomes" id="UP000510682">
    <property type="component" value="Chromosome"/>
</dbReference>
<dbReference type="EMBL" id="CP059165">
    <property type="protein sequence ID" value="QLL08854.1"/>
    <property type="molecule type" value="Genomic_DNA"/>
</dbReference>
<dbReference type="RefSeq" id="WP_180917439.1">
    <property type="nucleotide sequence ID" value="NZ_CP059165.1"/>
</dbReference>
<reference evidence="3" key="1">
    <citation type="submission" date="2020-07" db="EMBL/GenBank/DDBJ databases">
        <title>Description of Mycobacterium gordonae subsp. intergordonae subsp.nov. and Mycobacterium gordonae subsp. gordonae subsp. nov.</title>
        <authorList>
            <person name="Yu X."/>
        </authorList>
    </citation>
    <scope>NUCLEOTIDE SEQUENCE [LARGE SCALE GENOMIC DNA]</scope>
    <source>
        <strain evidence="3">24</strain>
    </source>
</reference>
<evidence type="ECO:0000313" key="2">
    <source>
        <dbReference type="EMBL" id="QLL08854.1"/>
    </source>
</evidence>
<evidence type="ECO:0000313" key="3">
    <source>
        <dbReference type="Proteomes" id="UP000510682"/>
    </source>
</evidence>
<accession>A0A7D6I340</accession>
<sequence>MPNTKALKAIPGVSVLVRNGFATISAPDSHARGQVLNRLLERTPAPLIEKLTRSGPHPLYRVPEDSAREARLITKANTVDVLPDRVDSRFADDFARTVDPALKGPRPAQPRPAP</sequence>
<reference evidence="2 3" key="2">
    <citation type="submission" date="2020-07" db="EMBL/GenBank/DDBJ databases">
        <authorList>
            <person name="Yu X."/>
        </authorList>
    </citation>
    <scope>NUCLEOTIDE SEQUENCE [LARGE SCALE GENOMIC DNA]</scope>
    <source>
        <strain evidence="3">24</strain>
    </source>
</reference>
<dbReference type="AlphaFoldDB" id="A0A7D6I340"/>
<name>A0A7D6I340_9MYCO</name>
<evidence type="ECO:0000256" key="1">
    <source>
        <dbReference type="SAM" id="MobiDB-lite"/>
    </source>
</evidence>
<protein>
    <submittedName>
        <fullName evidence="2">Uncharacterized protein</fullName>
    </submittedName>
</protein>
<keyword evidence="3" id="KW-1185">Reference proteome</keyword>
<gene>
    <name evidence="2" type="ORF">H0P51_08105</name>
</gene>
<proteinExistence type="predicted"/>
<dbReference type="KEGG" id="mgor:H0P51_08105"/>